<comment type="caution">
    <text evidence="1">The sequence shown here is derived from an EMBL/GenBank/DDBJ whole genome shotgun (WGS) entry which is preliminary data.</text>
</comment>
<proteinExistence type="predicted"/>
<dbReference type="Proteomes" id="UP000003653">
    <property type="component" value="Unassembled WGS sequence"/>
</dbReference>
<dbReference type="HOGENOM" id="CLU_3155111_0_0_11"/>
<accession>D5PGF9</accession>
<name>D5PGF9_9MYCO</name>
<dbReference type="AlphaFoldDB" id="D5PGF9"/>
<reference evidence="1 2" key="1">
    <citation type="submission" date="2010-04" db="EMBL/GenBank/DDBJ databases">
        <authorList>
            <person name="Muzny D."/>
            <person name="Qin X."/>
            <person name="Deng J."/>
            <person name="Jiang H."/>
            <person name="Liu Y."/>
            <person name="Qu J."/>
            <person name="Song X.-Z."/>
            <person name="Zhang L."/>
            <person name="Thornton R."/>
            <person name="Coyle M."/>
            <person name="Francisco L."/>
            <person name="Jackson L."/>
            <person name="Javaid M."/>
            <person name="Korchina V."/>
            <person name="Kovar C."/>
            <person name="Mata R."/>
            <person name="Mathew T."/>
            <person name="Ngo R."/>
            <person name="Nguyen L."/>
            <person name="Nguyen N."/>
            <person name="Okwuonu G."/>
            <person name="Ongeri F."/>
            <person name="Pham C."/>
            <person name="Simmons D."/>
            <person name="Wilczek-Boney K."/>
            <person name="Hale W."/>
            <person name="Jakkamsetti A."/>
            <person name="Pham P."/>
            <person name="Ruth R."/>
            <person name="San Lucas F."/>
            <person name="Warren J."/>
            <person name="Zhang J."/>
            <person name="Zhao Z."/>
            <person name="Zhou C."/>
            <person name="Zhu D."/>
            <person name="Lee S."/>
            <person name="Bess C."/>
            <person name="Blankenburg K."/>
            <person name="Forbes L."/>
            <person name="Fu Q."/>
            <person name="Gubbala S."/>
            <person name="Hirani K."/>
            <person name="Jayaseelan J.C."/>
            <person name="Lara F."/>
            <person name="Munidasa M."/>
            <person name="Palculict T."/>
            <person name="Patil S."/>
            <person name="Pu L.-L."/>
            <person name="Saada N."/>
            <person name="Tang L."/>
            <person name="Weissenberger G."/>
            <person name="Zhu Y."/>
            <person name="Hemphill L."/>
            <person name="Shang Y."/>
            <person name="Youmans B."/>
            <person name="Ayvaz T."/>
            <person name="Ross M."/>
            <person name="Santibanez J."/>
            <person name="Aqrawi P."/>
            <person name="Gross S."/>
            <person name="Joshi V."/>
            <person name="Fowler G."/>
            <person name="Nazareth L."/>
            <person name="Reid J."/>
            <person name="Worley K."/>
            <person name="Petrosino J."/>
            <person name="Highlander S."/>
            <person name="Gibbs R."/>
        </authorList>
    </citation>
    <scope>NUCLEOTIDE SEQUENCE [LARGE SCALE GENOMIC DNA]</scope>
    <source>
        <strain evidence="1 2">ATCC BAA-614</strain>
    </source>
</reference>
<dbReference type="EMBL" id="ADNV01000350">
    <property type="protein sequence ID" value="EFG74813.1"/>
    <property type="molecule type" value="Genomic_DNA"/>
</dbReference>
<evidence type="ECO:0000313" key="1">
    <source>
        <dbReference type="EMBL" id="EFG74813.1"/>
    </source>
</evidence>
<protein>
    <submittedName>
        <fullName evidence="1">Uncharacterized protein</fullName>
    </submittedName>
</protein>
<keyword evidence="2" id="KW-1185">Reference proteome</keyword>
<organism evidence="1 2">
    <name type="scientific">Mycobacterium parascrofulaceum ATCC BAA-614</name>
    <dbReference type="NCBI Taxonomy" id="525368"/>
    <lineage>
        <taxon>Bacteria</taxon>
        <taxon>Bacillati</taxon>
        <taxon>Actinomycetota</taxon>
        <taxon>Actinomycetes</taxon>
        <taxon>Mycobacteriales</taxon>
        <taxon>Mycobacteriaceae</taxon>
        <taxon>Mycobacterium</taxon>
        <taxon>Mycobacterium simiae complex</taxon>
    </lineage>
</organism>
<gene>
    <name evidence="1" type="ORF">HMPREF0591_5253</name>
</gene>
<dbReference type="RefSeq" id="WP_007169242.1">
    <property type="nucleotide sequence ID" value="NZ_GG770554.1"/>
</dbReference>
<evidence type="ECO:0000313" key="2">
    <source>
        <dbReference type="Proteomes" id="UP000003653"/>
    </source>
</evidence>
<sequence>MIPAHLVEQLSTALARWDGRGPTEDDTLHAGKELASAAMAVLTWDAQQ</sequence>